<keyword evidence="3" id="KW-1185">Reference proteome</keyword>
<dbReference type="Proteomes" id="UP000551616">
    <property type="component" value="Unassembled WGS sequence"/>
</dbReference>
<dbReference type="InterPro" id="IPR007163">
    <property type="entry name" value="VCA0040-like"/>
</dbReference>
<dbReference type="Pfam" id="PF04018">
    <property type="entry name" value="VCA0040-like"/>
    <property type="match status" value="1"/>
</dbReference>
<evidence type="ECO:0000256" key="1">
    <source>
        <dbReference type="SAM" id="Phobius"/>
    </source>
</evidence>
<evidence type="ECO:0008006" key="4">
    <source>
        <dbReference type="Google" id="ProtNLM"/>
    </source>
</evidence>
<dbReference type="EMBL" id="JABRWO010000003">
    <property type="protein sequence ID" value="MBA2114058.1"/>
    <property type="molecule type" value="Genomic_DNA"/>
</dbReference>
<dbReference type="PANTHER" id="PTHR37308:SF1">
    <property type="entry name" value="POLYPRENYL-PHOSPHATE TRANSPORTER"/>
    <property type="match status" value="1"/>
</dbReference>
<dbReference type="AlphaFoldDB" id="A0A7V8V351"/>
<feature type="transmembrane region" description="Helical" evidence="1">
    <location>
        <begin position="279"/>
        <end position="303"/>
    </location>
</feature>
<feature type="transmembrane region" description="Helical" evidence="1">
    <location>
        <begin position="171"/>
        <end position="199"/>
    </location>
</feature>
<dbReference type="RefSeq" id="WP_207395546.1">
    <property type="nucleotide sequence ID" value="NZ_JABRWO010000003.1"/>
</dbReference>
<comment type="caution">
    <text evidence="2">The sequence shown here is derived from an EMBL/GenBank/DDBJ whole genome shotgun (WGS) entry which is preliminary data.</text>
</comment>
<feature type="transmembrane region" description="Helical" evidence="1">
    <location>
        <begin position="12"/>
        <end position="39"/>
    </location>
</feature>
<sequence length="321" mass="34373">MAPLKINGIRHFLCGIAMGAADAVPGISGGTVALVLGIYRRLVDAVSQVNVEAFQLLWKRQWRTLAERFDFWFLLVLLGGIACGLLTFVVILHELIGEAGHPASTRPLVYAVFFGAIVASGFLVGKMVRPANANHAILCVILASVGAAFAWWLTGLPALEAFSSAPSPFISFLLGAIAICAMILPGLSGSYLLLVFGAYHYFSGVPKALAKGQIVVGDLFAFVCFAVGCLVGLLSFSKVLKWLLHQHEAVTLSVMGGFMIGALRKLWPWQGDEVETPFANESAICFGLMVLAAIVVIVIDFLARPNVEEQIEADHSSQRAS</sequence>
<organism evidence="2 3">
    <name type="scientific">Bremerella alba</name>
    <dbReference type="NCBI Taxonomy" id="980252"/>
    <lineage>
        <taxon>Bacteria</taxon>
        <taxon>Pseudomonadati</taxon>
        <taxon>Planctomycetota</taxon>
        <taxon>Planctomycetia</taxon>
        <taxon>Pirellulales</taxon>
        <taxon>Pirellulaceae</taxon>
        <taxon>Bremerella</taxon>
    </lineage>
</organism>
<proteinExistence type="predicted"/>
<evidence type="ECO:0000313" key="2">
    <source>
        <dbReference type="EMBL" id="MBA2114058.1"/>
    </source>
</evidence>
<feature type="transmembrane region" description="Helical" evidence="1">
    <location>
        <begin position="135"/>
        <end position="159"/>
    </location>
</feature>
<feature type="transmembrane region" description="Helical" evidence="1">
    <location>
        <begin position="71"/>
        <end position="96"/>
    </location>
</feature>
<reference evidence="2 3" key="1">
    <citation type="submission" date="2020-05" db="EMBL/GenBank/DDBJ databases">
        <title>Bremerella alba sp. nov., a novel planctomycete isolated from the surface of the macroalga Fucus spiralis.</title>
        <authorList>
            <person name="Godinho O."/>
            <person name="Botelho R."/>
            <person name="Albuquerque L."/>
            <person name="Wiegand S."/>
            <person name="Da Costa M.S."/>
            <person name="Lobo-Da-Cunha A."/>
            <person name="Jogler C."/>
            <person name="Lage O.M."/>
        </authorList>
    </citation>
    <scope>NUCLEOTIDE SEQUENCE [LARGE SCALE GENOMIC DNA]</scope>
    <source>
        <strain evidence="2 3">FF15</strain>
    </source>
</reference>
<name>A0A7V8V351_9BACT</name>
<evidence type="ECO:0000313" key="3">
    <source>
        <dbReference type="Proteomes" id="UP000551616"/>
    </source>
</evidence>
<accession>A0A7V8V351</accession>
<keyword evidence="1" id="KW-0812">Transmembrane</keyword>
<feature type="transmembrane region" description="Helical" evidence="1">
    <location>
        <begin position="219"/>
        <end position="237"/>
    </location>
</feature>
<dbReference type="PANTHER" id="PTHR37308">
    <property type="entry name" value="INTEGRAL MEMBRANE PROTEIN"/>
    <property type="match status" value="1"/>
</dbReference>
<gene>
    <name evidence="2" type="ORF">HOV93_12120</name>
</gene>
<keyword evidence="1" id="KW-0472">Membrane</keyword>
<protein>
    <recommendedName>
        <fullName evidence="4">DUF368 domain-containing protein</fullName>
    </recommendedName>
</protein>
<keyword evidence="1" id="KW-1133">Transmembrane helix</keyword>
<feature type="transmembrane region" description="Helical" evidence="1">
    <location>
        <begin position="108"/>
        <end position="129"/>
    </location>
</feature>